<reference evidence="2" key="1">
    <citation type="submission" date="2013-09" db="EMBL/GenBank/DDBJ databases">
        <title>Corchorus olitorius genome sequencing.</title>
        <authorList>
            <person name="Alam M."/>
            <person name="Haque M.S."/>
            <person name="Islam M.S."/>
            <person name="Emdad E.M."/>
            <person name="Islam M.M."/>
            <person name="Ahmed B."/>
            <person name="Halim A."/>
            <person name="Hossen Q.M.M."/>
            <person name="Hossain M.Z."/>
            <person name="Ahmed R."/>
            <person name="Khan M.M."/>
            <person name="Islam R."/>
            <person name="Rashid M.M."/>
            <person name="Khan S.A."/>
            <person name="Rahman M.S."/>
            <person name="Alam M."/>
            <person name="Yahiya A.S."/>
            <person name="Khan M.S."/>
            <person name="Azam M.S."/>
            <person name="Haque T."/>
            <person name="Lashkar M.Z.H."/>
            <person name="Akhand A.I."/>
            <person name="Morshed G."/>
            <person name="Roy S."/>
            <person name="Uddin K.S."/>
            <person name="Rabeya T."/>
            <person name="Hossain A.S."/>
            <person name="Chowdhury A."/>
            <person name="Snigdha A.R."/>
            <person name="Mortoza M.S."/>
            <person name="Matin S.A."/>
            <person name="Hoque S.M.E."/>
            <person name="Islam M.K."/>
            <person name="Roy D.K."/>
            <person name="Haider R."/>
            <person name="Moosa M.M."/>
            <person name="Elias S.M."/>
            <person name="Hasan A.M."/>
            <person name="Jahan S."/>
            <person name="Shafiuddin M."/>
            <person name="Mahmood N."/>
            <person name="Shommy N.S."/>
        </authorList>
    </citation>
    <scope>NUCLEOTIDE SEQUENCE [LARGE SCALE GENOMIC DNA]</scope>
    <source>
        <strain evidence="2">cv. O-4</strain>
    </source>
</reference>
<accession>A0A1R3GZM4</accession>
<proteinExistence type="predicted"/>
<evidence type="ECO:0000313" key="2">
    <source>
        <dbReference type="Proteomes" id="UP000187203"/>
    </source>
</evidence>
<protein>
    <submittedName>
        <fullName evidence="1">Uncharacterized protein</fullName>
    </submittedName>
</protein>
<name>A0A1R3GZM4_9ROSI</name>
<evidence type="ECO:0000313" key="1">
    <source>
        <dbReference type="EMBL" id="OMO63456.1"/>
    </source>
</evidence>
<keyword evidence="2" id="KW-1185">Reference proteome</keyword>
<gene>
    <name evidence="1" type="ORF">COLO4_32434</name>
</gene>
<dbReference type="AlphaFoldDB" id="A0A1R3GZM4"/>
<dbReference type="EMBL" id="AWUE01021117">
    <property type="protein sequence ID" value="OMO63456.1"/>
    <property type="molecule type" value="Genomic_DNA"/>
</dbReference>
<comment type="caution">
    <text evidence="1">The sequence shown here is derived from an EMBL/GenBank/DDBJ whole genome shotgun (WGS) entry which is preliminary data.</text>
</comment>
<sequence>MGTSSSNCPPNLLIKELEDKYITAYFHKNGDGGNSSPQLPLELVKELEDKYTTAYSHKKGDDKMKEFEKNFSLVQFENNLKNSEGKNSA</sequence>
<dbReference type="Proteomes" id="UP000187203">
    <property type="component" value="Unassembled WGS sequence"/>
</dbReference>
<organism evidence="1 2">
    <name type="scientific">Corchorus olitorius</name>
    <dbReference type="NCBI Taxonomy" id="93759"/>
    <lineage>
        <taxon>Eukaryota</taxon>
        <taxon>Viridiplantae</taxon>
        <taxon>Streptophyta</taxon>
        <taxon>Embryophyta</taxon>
        <taxon>Tracheophyta</taxon>
        <taxon>Spermatophyta</taxon>
        <taxon>Magnoliopsida</taxon>
        <taxon>eudicotyledons</taxon>
        <taxon>Gunneridae</taxon>
        <taxon>Pentapetalae</taxon>
        <taxon>rosids</taxon>
        <taxon>malvids</taxon>
        <taxon>Malvales</taxon>
        <taxon>Malvaceae</taxon>
        <taxon>Grewioideae</taxon>
        <taxon>Apeibeae</taxon>
        <taxon>Corchorus</taxon>
    </lineage>
</organism>